<gene>
    <name evidence="2" type="ORF">EUGRSUZ_H00384</name>
</gene>
<proteinExistence type="predicted"/>
<feature type="transmembrane region" description="Helical" evidence="1">
    <location>
        <begin position="485"/>
        <end position="506"/>
    </location>
</feature>
<keyword evidence="1" id="KW-0472">Membrane</keyword>
<dbReference type="STRING" id="71139.A0A059AVE5"/>
<dbReference type="Gramene" id="KCW57621">
    <property type="protein sequence ID" value="KCW57621"/>
    <property type="gene ID" value="EUGRSUZ_H00384"/>
</dbReference>
<name>A0A059AVE5_EUCGR</name>
<dbReference type="InterPro" id="IPR004158">
    <property type="entry name" value="DUF247_pln"/>
</dbReference>
<evidence type="ECO:0000313" key="2">
    <source>
        <dbReference type="EMBL" id="KCW57621.1"/>
    </source>
</evidence>
<reference evidence="2" key="1">
    <citation type="submission" date="2013-07" db="EMBL/GenBank/DDBJ databases">
        <title>The genome of Eucalyptus grandis.</title>
        <authorList>
            <person name="Schmutz J."/>
            <person name="Hayes R."/>
            <person name="Myburg A."/>
            <person name="Tuskan G."/>
            <person name="Grattapaglia D."/>
            <person name="Rokhsar D.S."/>
        </authorList>
    </citation>
    <scope>NUCLEOTIDE SEQUENCE</scope>
    <source>
        <tissue evidence="2">Leaf extractions</tissue>
    </source>
</reference>
<dbReference type="eggNOG" id="ENOG502QPIE">
    <property type="taxonomic scope" value="Eukaryota"/>
</dbReference>
<dbReference type="InParanoid" id="A0A059AVE5"/>
<keyword evidence="1" id="KW-0812">Transmembrane</keyword>
<keyword evidence="1" id="KW-1133">Transmembrane helix</keyword>
<protein>
    <submittedName>
        <fullName evidence="2">Uncharacterized protein</fullName>
    </submittedName>
</protein>
<dbReference type="Pfam" id="PF03140">
    <property type="entry name" value="DUF247"/>
    <property type="match status" value="1"/>
</dbReference>
<dbReference type="PANTHER" id="PTHR31170:SF25">
    <property type="entry name" value="BNAA09G04570D PROTEIN"/>
    <property type="match status" value="1"/>
</dbReference>
<sequence length="536" mass="60439">MPSSSKDMRDWFHHVQTNFNEELKKDIPSNVCVFQVPKSVSSTKPQAYTPQLVGLGPYHHLQPQLREMERVKLDVVKNLQKEFQHLSFAELKSTLSKLDIYIRTCYHKFLVMETDMLLWIMTVDALFLFDLLCQHGINKKTLQSSPYLQGLADHAGKKLTEDAILRDVMMLENQIPIFFTEKMLTVGCLPLQVAERKTIVEGTFPLMLVGFCKALSPLKETIDYDLAKVLKRAHLLDLLYSMVVPRQDEFKISIPADIIDMEKHDSGPARPELMSARPVCYSVEISTSTLLGSTSTLLETIMPHAQMLKGLADLYHQLKSSLDSSRNEEASPEEKALIPTASSLAKAGVKFSQTRFIKDIRFEERTCTLQLPEIQLGVNSEVVIRNLVAYEAMAISGPLVFARFVELMDGLIDTPDDVKLLRKGSIITGHLKDDDVTRLFNGMSDSIEVNGDCELDKTIKKVNEFYNAAPSIKTQNMIERYVYRAWKVLVMVATILFFLLMALQTFCSAYGCSSSSNKTTKHDPASISAHQISSIL</sequence>
<accession>A0A059AVE5</accession>
<evidence type="ECO:0000256" key="1">
    <source>
        <dbReference type="SAM" id="Phobius"/>
    </source>
</evidence>
<dbReference type="EMBL" id="KK198760">
    <property type="protein sequence ID" value="KCW57621.1"/>
    <property type="molecule type" value="Genomic_DNA"/>
</dbReference>
<dbReference type="AlphaFoldDB" id="A0A059AVE5"/>
<dbReference type="OMA" id="FIRACYH"/>
<dbReference type="PANTHER" id="PTHR31170">
    <property type="entry name" value="BNAC04G53230D PROTEIN"/>
    <property type="match status" value="1"/>
</dbReference>
<organism evidence="2">
    <name type="scientific">Eucalyptus grandis</name>
    <name type="common">Flooded gum</name>
    <dbReference type="NCBI Taxonomy" id="71139"/>
    <lineage>
        <taxon>Eukaryota</taxon>
        <taxon>Viridiplantae</taxon>
        <taxon>Streptophyta</taxon>
        <taxon>Embryophyta</taxon>
        <taxon>Tracheophyta</taxon>
        <taxon>Spermatophyta</taxon>
        <taxon>Magnoliopsida</taxon>
        <taxon>eudicotyledons</taxon>
        <taxon>Gunneridae</taxon>
        <taxon>Pentapetalae</taxon>
        <taxon>rosids</taxon>
        <taxon>malvids</taxon>
        <taxon>Myrtales</taxon>
        <taxon>Myrtaceae</taxon>
        <taxon>Myrtoideae</taxon>
        <taxon>Eucalypteae</taxon>
        <taxon>Eucalyptus</taxon>
    </lineage>
</organism>